<evidence type="ECO:0000313" key="2">
    <source>
        <dbReference type="Proteomes" id="UP001234202"/>
    </source>
</evidence>
<reference evidence="1" key="1">
    <citation type="submission" date="2023-04" db="EMBL/GenBank/DDBJ databases">
        <title>Draft Genome sequencing of Naganishia species isolated from polar environments using Oxford Nanopore Technology.</title>
        <authorList>
            <person name="Leo P."/>
            <person name="Venkateswaran K."/>
        </authorList>
    </citation>
    <scope>NUCLEOTIDE SEQUENCE</scope>
    <source>
        <strain evidence="1">DBVPG 5303</strain>
    </source>
</reference>
<sequence length="117" mass="12419">MPTRFVWLTPEDAPSGGCLHAFSDLGIVGMSDPLAVGHVTMRKRNTLSAINDPYGAWFDGVAYLQAKEPEASFVAGKKDQKIGIIGGGMSGLMTALLLDSVGIHNWEISESSQRIGG</sequence>
<gene>
    <name evidence="1" type="ORF">QFC24_003406</name>
</gene>
<organism evidence="1 2">
    <name type="scientific">Naganishia onofrii</name>
    <dbReference type="NCBI Taxonomy" id="1851511"/>
    <lineage>
        <taxon>Eukaryota</taxon>
        <taxon>Fungi</taxon>
        <taxon>Dikarya</taxon>
        <taxon>Basidiomycota</taxon>
        <taxon>Agaricomycotina</taxon>
        <taxon>Tremellomycetes</taxon>
        <taxon>Filobasidiales</taxon>
        <taxon>Filobasidiaceae</taxon>
        <taxon>Naganishia</taxon>
    </lineage>
</organism>
<comment type="caution">
    <text evidence="1">The sequence shown here is derived from an EMBL/GenBank/DDBJ whole genome shotgun (WGS) entry which is preliminary data.</text>
</comment>
<dbReference type="Proteomes" id="UP001234202">
    <property type="component" value="Unassembled WGS sequence"/>
</dbReference>
<proteinExistence type="predicted"/>
<protein>
    <submittedName>
        <fullName evidence="1">Uncharacterized protein</fullName>
    </submittedName>
</protein>
<keyword evidence="2" id="KW-1185">Reference proteome</keyword>
<name>A0ACC2XKV0_9TREE</name>
<accession>A0ACC2XKV0</accession>
<dbReference type="EMBL" id="JASBWV010000010">
    <property type="protein sequence ID" value="KAJ9124613.1"/>
    <property type="molecule type" value="Genomic_DNA"/>
</dbReference>
<evidence type="ECO:0000313" key="1">
    <source>
        <dbReference type="EMBL" id="KAJ9124613.1"/>
    </source>
</evidence>